<dbReference type="EMBL" id="JACSQJ010000001">
    <property type="protein sequence ID" value="MBD7987179.1"/>
    <property type="molecule type" value="Genomic_DNA"/>
</dbReference>
<organism evidence="2 3">
    <name type="scientific">Luteimonas colneyensis</name>
    <dbReference type="NCBI Taxonomy" id="2762230"/>
    <lineage>
        <taxon>Bacteria</taxon>
        <taxon>Pseudomonadati</taxon>
        <taxon>Pseudomonadota</taxon>
        <taxon>Gammaproteobacteria</taxon>
        <taxon>Lysobacterales</taxon>
        <taxon>Lysobacteraceae</taxon>
        <taxon>Luteimonas</taxon>
    </lineage>
</organism>
<dbReference type="Proteomes" id="UP000647183">
    <property type="component" value="Unassembled WGS sequence"/>
</dbReference>
<evidence type="ECO:0000256" key="1">
    <source>
        <dbReference type="SAM" id="Phobius"/>
    </source>
</evidence>
<reference evidence="2 3" key="1">
    <citation type="submission" date="2020-08" db="EMBL/GenBank/DDBJ databases">
        <title>A Genomic Blueprint of the Chicken Gut Microbiome.</title>
        <authorList>
            <person name="Gilroy R."/>
            <person name="Ravi A."/>
            <person name="Getino M."/>
            <person name="Pursley I."/>
            <person name="Horton D.L."/>
            <person name="Alikhan N.-F."/>
            <person name="Baker D."/>
            <person name="Gharbi K."/>
            <person name="Hall N."/>
            <person name="Watson M."/>
            <person name="Adriaenssens E.M."/>
            <person name="Foster-Nyarko E."/>
            <person name="Jarju S."/>
            <person name="Secka A."/>
            <person name="Antonio M."/>
            <person name="Oren A."/>
            <person name="Chaudhuri R."/>
            <person name="La Ragione R.M."/>
            <person name="Hildebrand F."/>
            <person name="Pallen M.J."/>
        </authorList>
    </citation>
    <scope>NUCLEOTIDE SEQUENCE [LARGE SCALE GENOMIC DNA]</scope>
    <source>
        <strain evidence="2 3">Sa2BVA3</strain>
    </source>
</reference>
<dbReference type="RefSeq" id="WP_191728386.1">
    <property type="nucleotide sequence ID" value="NZ_JACSQJ010000001.1"/>
</dbReference>
<name>A0ABR8UHS6_9GAMM</name>
<protein>
    <submittedName>
        <fullName evidence="2">TrbC/VirB2 family protein</fullName>
    </submittedName>
</protein>
<accession>A0ABR8UHS6</accession>
<feature type="transmembrane region" description="Helical" evidence="1">
    <location>
        <begin position="63"/>
        <end position="82"/>
    </location>
</feature>
<keyword evidence="1" id="KW-1133">Transmembrane helix</keyword>
<dbReference type="Pfam" id="PF04956">
    <property type="entry name" value="TrbC"/>
    <property type="match status" value="1"/>
</dbReference>
<evidence type="ECO:0000313" key="2">
    <source>
        <dbReference type="EMBL" id="MBD7987179.1"/>
    </source>
</evidence>
<gene>
    <name evidence="2" type="ORF">H9645_03985</name>
</gene>
<keyword evidence="1" id="KW-0472">Membrane</keyword>
<evidence type="ECO:0000313" key="3">
    <source>
        <dbReference type="Proteomes" id="UP000647183"/>
    </source>
</evidence>
<keyword evidence="3" id="KW-1185">Reference proteome</keyword>
<keyword evidence="1" id="KW-0812">Transmembrane</keyword>
<feature type="transmembrane region" description="Helical" evidence="1">
    <location>
        <begin position="94"/>
        <end position="115"/>
    </location>
</feature>
<comment type="caution">
    <text evidence="2">The sequence shown here is derived from an EMBL/GenBank/DDBJ whole genome shotgun (WGS) entry which is preliminary data.</text>
</comment>
<proteinExistence type="predicted"/>
<sequence>MDTRTHRSRSIRSIGRHERRRPGTRIATGGLAATLAAAPATVLAQAFGGADAKVCGFFDNVNGLLNMASIAVVTIAIIFAGYQIAFAHKRISDVAPILVGGLLIGAAAQIARMLLGPEAGECTAMLDAVLPVFHA</sequence>
<dbReference type="InterPro" id="IPR007039">
    <property type="entry name" value="TrbC/VirB2"/>
</dbReference>